<feature type="compositionally biased region" description="Basic and acidic residues" evidence="5">
    <location>
        <begin position="104"/>
        <end position="117"/>
    </location>
</feature>
<keyword evidence="3" id="KW-0862">Zinc</keyword>
<dbReference type="Proteomes" id="UP000694044">
    <property type="component" value="Unassembled WGS sequence"/>
</dbReference>
<name>A0A8T1W4A0_9STRA</name>
<proteinExistence type="predicted"/>
<keyword evidence="8" id="KW-1185">Reference proteome</keyword>
<dbReference type="GO" id="GO:0006281">
    <property type="term" value="P:DNA repair"/>
    <property type="evidence" value="ECO:0007669"/>
    <property type="project" value="TreeGrafter"/>
</dbReference>
<comment type="caution">
    <text evidence="7">The sequence shown here is derived from an EMBL/GenBank/DDBJ whole genome shotgun (WGS) entry which is preliminary data.</text>
</comment>
<dbReference type="GO" id="GO:0008270">
    <property type="term" value="F:zinc ion binding"/>
    <property type="evidence" value="ECO:0007669"/>
    <property type="project" value="UniProtKB-KW"/>
</dbReference>
<dbReference type="Pfam" id="PF00641">
    <property type="entry name" value="Zn_ribbon_RanBP"/>
    <property type="match status" value="4"/>
</dbReference>
<dbReference type="AlphaFoldDB" id="A0A8T1W4A0"/>
<feature type="region of interest" description="Disordered" evidence="5">
    <location>
        <begin position="192"/>
        <end position="219"/>
    </location>
</feature>
<feature type="compositionally biased region" description="Acidic residues" evidence="5">
    <location>
        <begin position="203"/>
        <end position="212"/>
    </location>
</feature>
<feature type="domain" description="RanBP2-type" evidence="6">
    <location>
        <begin position="312"/>
        <end position="344"/>
    </location>
</feature>
<reference evidence="7" key="1">
    <citation type="submission" date="2021-02" db="EMBL/GenBank/DDBJ databases">
        <authorList>
            <person name="Palmer J.M."/>
        </authorList>
    </citation>
    <scope>NUCLEOTIDE SEQUENCE</scope>
    <source>
        <strain evidence="7">SCRP734</strain>
    </source>
</reference>
<feature type="domain" description="RanBP2-type" evidence="6">
    <location>
        <begin position="353"/>
        <end position="382"/>
    </location>
</feature>
<sequence>MARTRTQEEWSCPLCTLLNAPKDDRCAACDNARPPAHQLRNSEPPEASTAVATASDVQLVYRPAPGVFFSSLSRDPSDSSAAALWRQETRLVVNRRRGDRRRKVTTDAENKVGREPAETGTSKHSAGSTATQRTGEQETEAVTQALSSFNTTEKEQLDEDEDNAEMEEPCFNLLGSMFAAPVAEEPVDDHCATNEAKDRDGSDEVDVNDDVDVVPSPRTFPGFMPASKVLAEDAEIEEKLTSAGLDLSESEEEEEDPTQLRRRRAEEEKDGLWEEKWVCQMCTNLNAQTAMECSSCNCNRYRDPPRNATGPAAGSTLRWACHICTNLNPPDATDCLMCLSTRKNVAGPSNGASSERWKCSLCATFNDSSTMHCETCDRSRQTPAKNPTGKGPQCPVCTNINSPGSTRCDLCDSALRTDMAVPEDQFVDLASSPPGLKSSYNFDEECAHLLELENPYADLSQYNDYDAPNEAADVDSDYVEEISDNEQPSMAFTNPRPPTVRAELKELEHFVCMEDLRRDYGCRINFSKMFAGQRSGKSYSDRLSKRQAQSRKRKRAGARKEAGGPTSRGSKAARGGKAAKGGKKRKAAAAPRRGTLIDTLPSAGTAKAPRGKRARKTGPTARRTSSATTYTPGINHYDDSAADFGEDLNTMAWEGVGSAGYL</sequence>
<feature type="domain" description="RanBP2-type" evidence="6">
    <location>
        <begin position="5"/>
        <end position="35"/>
    </location>
</feature>
<dbReference type="PROSITE" id="PS01358">
    <property type="entry name" value="ZF_RANBP2_1"/>
    <property type="match status" value="3"/>
</dbReference>
<dbReference type="InterPro" id="IPR001876">
    <property type="entry name" value="Znf_RanBP2"/>
</dbReference>
<evidence type="ECO:0000256" key="3">
    <source>
        <dbReference type="ARBA" id="ARBA00022833"/>
    </source>
</evidence>
<feature type="compositionally biased region" description="Basic and acidic residues" evidence="5">
    <location>
        <begin position="192"/>
        <end position="202"/>
    </location>
</feature>
<dbReference type="GO" id="GO:0005634">
    <property type="term" value="C:nucleus"/>
    <property type="evidence" value="ECO:0007669"/>
    <property type="project" value="TreeGrafter"/>
</dbReference>
<evidence type="ECO:0000313" key="8">
    <source>
        <dbReference type="Proteomes" id="UP000694044"/>
    </source>
</evidence>
<keyword evidence="2 4" id="KW-0863">Zinc-finger</keyword>
<accession>A0A8T1W4A0</accession>
<evidence type="ECO:0000256" key="1">
    <source>
        <dbReference type="ARBA" id="ARBA00022723"/>
    </source>
</evidence>
<evidence type="ECO:0000256" key="4">
    <source>
        <dbReference type="PROSITE-ProRule" id="PRU00322"/>
    </source>
</evidence>
<gene>
    <name evidence="7" type="ORF">PHYPSEUDO_013091</name>
</gene>
<feature type="region of interest" description="Disordered" evidence="5">
    <location>
        <begin position="96"/>
        <end position="141"/>
    </location>
</feature>
<protein>
    <recommendedName>
        <fullName evidence="6">RanBP2-type domain-containing protein</fullName>
    </recommendedName>
</protein>
<organism evidence="7 8">
    <name type="scientific">Phytophthora pseudosyringae</name>
    <dbReference type="NCBI Taxonomy" id="221518"/>
    <lineage>
        <taxon>Eukaryota</taxon>
        <taxon>Sar</taxon>
        <taxon>Stramenopiles</taxon>
        <taxon>Oomycota</taxon>
        <taxon>Peronosporomycetes</taxon>
        <taxon>Peronosporales</taxon>
        <taxon>Peronosporaceae</taxon>
        <taxon>Phytophthora</taxon>
    </lineage>
</organism>
<feature type="compositionally biased region" description="Low complexity" evidence="5">
    <location>
        <begin position="617"/>
        <end position="632"/>
    </location>
</feature>
<feature type="compositionally biased region" description="Polar residues" evidence="5">
    <location>
        <begin position="119"/>
        <end position="141"/>
    </location>
</feature>
<feature type="region of interest" description="Disordered" evidence="5">
    <location>
        <begin position="535"/>
        <end position="636"/>
    </location>
</feature>
<dbReference type="PANTHER" id="PTHR46622">
    <property type="entry name" value="DNA-DEPENDENT METALLOPROTEASE WSS1"/>
    <property type="match status" value="1"/>
</dbReference>
<dbReference type="OrthoDB" id="6270329at2759"/>
<dbReference type="PANTHER" id="PTHR46622:SF1">
    <property type="entry name" value="DNA-DEPENDENT METALLOPROTEASE WSS1"/>
    <property type="match status" value="1"/>
</dbReference>
<feature type="compositionally biased region" description="Basic residues" evidence="5">
    <location>
        <begin position="548"/>
        <end position="557"/>
    </location>
</feature>
<dbReference type="EMBL" id="JAGDFM010000066">
    <property type="protein sequence ID" value="KAG7388131.1"/>
    <property type="molecule type" value="Genomic_DNA"/>
</dbReference>
<dbReference type="SMART" id="SM00547">
    <property type="entry name" value="ZnF_RBZ"/>
    <property type="match status" value="5"/>
</dbReference>
<dbReference type="GO" id="GO:0008237">
    <property type="term" value="F:metallopeptidase activity"/>
    <property type="evidence" value="ECO:0007669"/>
    <property type="project" value="TreeGrafter"/>
</dbReference>
<feature type="region of interest" description="Disordered" evidence="5">
    <location>
        <begin position="241"/>
        <end position="267"/>
    </location>
</feature>
<feature type="compositionally biased region" description="Acidic residues" evidence="5">
    <location>
        <begin position="248"/>
        <end position="257"/>
    </location>
</feature>
<keyword evidence="1" id="KW-0479">Metal-binding</keyword>
<evidence type="ECO:0000313" key="7">
    <source>
        <dbReference type="EMBL" id="KAG7388131.1"/>
    </source>
</evidence>
<dbReference type="PROSITE" id="PS50199">
    <property type="entry name" value="ZF_RANBP2_2"/>
    <property type="match status" value="4"/>
</dbReference>
<dbReference type="InterPro" id="IPR053000">
    <property type="entry name" value="WSS1-like_metalloprotease"/>
</dbReference>
<feature type="domain" description="RanBP2-type" evidence="6">
    <location>
        <begin position="269"/>
        <end position="302"/>
    </location>
</feature>
<evidence type="ECO:0000259" key="6">
    <source>
        <dbReference type="PROSITE" id="PS50199"/>
    </source>
</evidence>
<evidence type="ECO:0000256" key="2">
    <source>
        <dbReference type="ARBA" id="ARBA00022771"/>
    </source>
</evidence>
<evidence type="ECO:0000256" key="5">
    <source>
        <dbReference type="SAM" id="MobiDB-lite"/>
    </source>
</evidence>